<comment type="caution">
    <text evidence="4">The sequence shown here is derived from an EMBL/GenBank/DDBJ whole genome shotgun (WGS) entry which is preliminary data.</text>
</comment>
<evidence type="ECO:0000313" key="4">
    <source>
        <dbReference type="EMBL" id="TDW26345.1"/>
    </source>
</evidence>
<feature type="domain" description="Methyltransferase" evidence="3">
    <location>
        <begin position="36"/>
        <end position="127"/>
    </location>
</feature>
<reference evidence="4 5" key="1">
    <citation type="submission" date="2019-03" db="EMBL/GenBank/DDBJ databases">
        <title>Genomic Encyclopedia of Type Strains, Phase IV (KMG-IV): sequencing the most valuable type-strain genomes for metagenomic binning, comparative biology and taxonomic classification.</title>
        <authorList>
            <person name="Goeker M."/>
        </authorList>
    </citation>
    <scope>NUCLEOTIDE SEQUENCE [LARGE SCALE GENOMIC DNA]</scope>
    <source>
        <strain evidence="4 5">DSM 28867</strain>
    </source>
</reference>
<protein>
    <submittedName>
        <fullName evidence="4">Methyltransferase family protein</fullName>
    </submittedName>
</protein>
<evidence type="ECO:0000256" key="1">
    <source>
        <dbReference type="ARBA" id="ARBA00022603"/>
    </source>
</evidence>
<keyword evidence="5" id="KW-1185">Reference proteome</keyword>
<evidence type="ECO:0000256" key="2">
    <source>
        <dbReference type="ARBA" id="ARBA00022679"/>
    </source>
</evidence>
<organism evidence="4 5">
    <name type="scientific">Breznakia blatticola</name>
    <dbReference type="NCBI Taxonomy" id="1754012"/>
    <lineage>
        <taxon>Bacteria</taxon>
        <taxon>Bacillati</taxon>
        <taxon>Bacillota</taxon>
        <taxon>Erysipelotrichia</taxon>
        <taxon>Erysipelotrichales</taxon>
        <taxon>Erysipelotrichaceae</taxon>
        <taxon>Breznakia</taxon>
    </lineage>
</organism>
<keyword evidence="1 4" id="KW-0489">Methyltransferase</keyword>
<dbReference type="InterPro" id="IPR029063">
    <property type="entry name" value="SAM-dependent_MTases_sf"/>
</dbReference>
<keyword evidence="2 4" id="KW-0808">Transferase</keyword>
<proteinExistence type="predicted"/>
<dbReference type="Gene3D" id="3.40.50.150">
    <property type="entry name" value="Vaccinia Virus protein VP39"/>
    <property type="match status" value="1"/>
</dbReference>
<evidence type="ECO:0000259" key="3">
    <source>
        <dbReference type="Pfam" id="PF13649"/>
    </source>
</evidence>
<dbReference type="GO" id="GO:0032259">
    <property type="term" value="P:methylation"/>
    <property type="evidence" value="ECO:0007669"/>
    <property type="project" value="UniProtKB-KW"/>
</dbReference>
<dbReference type="Gene3D" id="2.20.25.110">
    <property type="entry name" value="S-adenosyl-L-methionine-dependent methyltransferases"/>
    <property type="match status" value="1"/>
</dbReference>
<dbReference type="InterPro" id="IPR041698">
    <property type="entry name" value="Methyltransf_25"/>
</dbReference>
<dbReference type="AlphaFoldDB" id="A0A4R8A6R5"/>
<dbReference type="SUPFAM" id="SSF53335">
    <property type="entry name" value="S-adenosyl-L-methionine-dependent methyltransferases"/>
    <property type="match status" value="1"/>
</dbReference>
<dbReference type="CDD" id="cd02440">
    <property type="entry name" value="AdoMet_MTases"/>
    <property type="match status" value="1"/>
</dbReference>
<accession>A0A4R8A6R5</accession>
<dbReference type="GO" id="GO:0008168">
    <property type="term" value="F:methyltransferase activity"/>
    <property type="evidence" value="ECO:0007669"/>
    <property type="project" value="UniProtKB-KW"/>
</dbReference>
<dbReference type="OrthoDB" id="9811589at2"/>
<sequence length="234" mass="27221">MYNQLAKHYDSLVKDDDATQAYVDFTKKYAKGKNMLELACGSGEISLALAKTGYQLVATDLSNQMLDEARKKDVEGLVDYAYMNMYDMSQAGIYDTVICYCDSMNYIDEQHIASVLKQVYDHLEDDGIFLFDMHALDRLDEFKEEFYEAGKVDDTDFIWSIISDENRLLHNFVFYEKDGSTQYEHHEQWVFNPNQITSILTELGFQVEIYTDFVQPGIQEGEKYFYVCRKEVIA</sequence>
<name>A0A4R8A6R5_9FIRM</name>
<dbReference type="PANTHER" id="PTHR43861">
    <property type="entry name" value="TRANS-ACONITATE 2-METHYLTRANSFERASE-RELATED"/>
    <property type="match status" value="1"/>
</dbReference>
<dbReference type="Pfam" id="PF13649">
    <property type="entry name" value="Methyltransf_25"/>
    <property type="match status" value="1"/>
</dbReference>
<evidence type="ECO:0000313" key="5">
    <source>
        <dbReference type="Proteomes" id="UP000294743"/>
    </source>
</evidence>
<dbReference type="Proteomes" id="UP000294743">
    <property type="component" value="Unassembled WGS sequence"/>
</dbReference>
<dbReference type="PANTHER" id="PTHR43861:SF1">
    <property type="entry name" value="TRANS-ACONITATE 2-METHYLTRANSFERASE"/>
    <property type="match status" value="1"/>
</dbReference>
<dbReference type="EMBL" id="SODD01000001">
    <property type="protein sequence ID" value="TDW26345.1"/>
    <property type="molecule type" value="Genomic_DNA"/>
</dbReference>
<gene>
    <name evidence="4" type="ORF">EDD63_10160</name>
</gene>